<sequence>NFELELVSSFPEIDWNAMVVGVKGKVMVRYKRRQLSVN</sequence>
<proteinExistence type="predicted"/>
<name>A0ABR2AEP3_9ROSI</name>
<keyword evidence="2" id="KW-1185">Reference proteome</keyword>
<comment type="caution">
    <text evidence="1">The sequence shown here is derived from an EMBL/GenBank/DDBJ whole genome shotgun (WGS) entry which is preliminary data.</text>
</comment>
<accession>A0ABR2AEP3</accession>
<reference evidence="1 2" key="1">
    <citation type="journal article" date="2024" name="G3 (Bethesda)">
        <title>Genome assembly of Hibiscus sabdariffa L. provides insights into metabolisms of medicinal natural products.</title>
        <authorList>
            <person name="Kim T."/>
        </authorList>
    </citation>
    <scope>NUCLEOTIDE SEQUENCE [LARGE SCALE GENOMIC DNA]</scope>
    <source>
        <strain evidence="1">TK-2024</strain>
        <tissue evidence="1">Old leaves</tissue>
    </source>
</reference>
<protein>
    <submittedName>
        <fullName evidence="1">Uncharacterized protein</fullName>
    </submittedName>
</protein>
<evidence type="ECO:0000313" key="1">
    <source>
        <dbReference type="EMBL" id="KAK8491666.1"/>
    </source>
</evidence>
<evidence type="ECO:0000313" key="2">
    <source>
        <dbReference type="Proteomes" id="UP001472677"/>
    </source>
</evidence>
<organism evidence="1 2">
    <name type="scientific">Hibiscus sabdariffa</name>
    <name type="common">roselle</name>
    <dbReference type="NCBI Taxonomy" id="183260"/>
    <lineage>
        <taxon>Eukaryota</taxon>
        <taxon>Viridiplantae</taxon>
        <taxon>Streptophyta</taxon>
        <taxon>Embryophyta</taxon>
        <taxon>Tracheophyta</taxon>
        <taxon>Spermatophyta</taxon>
        <taxon>Magnoliopsida</taxon>
        <taxon>eudicotyledons</taxon>
        <taxon>Gunneridae</taxon>
        <taxon>Pentapetalae</taxon>
        <taxon>rosids</taxon>
        <taxon>malvids</taxon>
        <taxon>Malvales</taxon>
        <taxon>Malvaceae</taxon>
        <taxon>Malvoideae</taxon>
        <taxon>Hibiscus</taxon>
    </lineage>
</organism>
<dbReference type="EMBL" id="JBBPBM010000776">
    <property type="protein sequence ID" value="KAK8491666.1"/>
    <property type="molecule type" value="Genomic_DNA"/>
</dbReference>
<gene>
    <name evidence="1" type="ORF">V6N12_073308</name>
</gene>
<dbReference type="Proteomes" id="UP001472677">
    <property type="component" value="Unassembled WGS sequence"/>
</dbReference>
<feature type="non-terminal residue" evidence="1">
    <location>
        <position position="1"/>
    </location>
</feature>